<feature type="transmembrane region" description="Helical" evidence="2">
    <location>
        <begin position="700"/>
        <end position="720"/>
    </location>
</feature>
<keyword evidence="5" id="KW-1185">Reference proteome</keyword>
<dbReference type="Pfam" id="PF17936">
    <property type="entry name" value="Big_6"/>
    <property type="match status" value="1"/>
</dbReference>
<keyword evidence="2" id="KW-1133">Transmembrane helix</keyword>
<gene>
    <name evidence="4" type="ORF">ATJ78_2751</name>
</gene>
<accession>A0A2A9E0M5</accession>
<feature type="transmembrane region" description="Helical" evidence="2">
    <location>
        <begin position="597"/>
        <end position="619"/>
    </location>
</feature>
<feature type="transmembrane region" description="Helical" evidence="2">
    <location>
        <begin position="491"/>
        <end position="511"/>
    </location>
</feature>
<keyword evidence="2" id="KW-0812">Transmembrane</keyword>
<sequence length="733" mass="75756">MDGEVGRTFTHTAHTIAPGVPARSRARWRFLLFTLIAMAALALPLAAPSPAFASAPSESLAAQPDDDAYTPPTDDATAPPPTSAAPTIDLTVDPRHTSSDLNITGTITGDLGDGDRVEVRVGDGNWLKASVTDTTFSRPVSVTQGPQKIEARIVGAGSDHADATVNVIFAPVIDASNTLIGRHGGLGGSGATTDATVTVTIDGHTYTGQAGVNGQWSIPINREYSHAPAVVTQTNTWNGTTVTSPSSASVPITVDLTAPKPPTITSPSAGAAIPVSGATISGRAEPGSTVTVFAGSQSLCKVTVPSSGTWSCTAPEVRKSGTQNIVAITQDAAGNSSGDGTPVSVTFGSTSSPSDPPKNSPSDEPGRDTNTPDDESSSPTEKEPEPSESDDEHTSEAAPPAAPPNRPGPWNHATPFTESLPPAIGVDALAGWFRALLLAALTIALILIPARMLAGTLARRRAAGSAVVFAGRNRSPHEFDKAPLLAAPGRVAMIVIGIVAAGAITIFANPVDGRPAYLRLLIAAVIAAAIINAAAAWLPRILSHAWQCGFTEVRMNPRWLLVVVAAVLASRILDLNPALLFALVTTVRVPTVLSRPVLARLALSRIGAVFLVGVFAWLLASLVPQGGGFFTQLLIETANITALVGIGSAAIMMVPLGRLSGRAIFAWSRPLWLGSVLAILTALFVMLGPSIENWRATGNILAALALVFAFAALGISVWLWKRYVQPMLAGSSS</sequence>
<feature type="transmembrane region" description="Helical" evidence="2">
    <location>
        <begin position="429"/>
        <end position="450"/>
    </location>
</feature>
<dbReference type="NCBIfam" id="NF033510">
    <property type="entry name" value="Ca_tandemer"/>
    <property type="match status" value="1"/>
</dbReference>
<dbReference type="InterPro" id="IPR041498">
    <property type="entry name" value="Big_6"/>
</dbReference>
<feature type="compositionally biased region" description="Polar residues" evidence="1">
    <location>
        <begin position="331"/>
        <end position="348"/>
    </location>
</feature>
<proteinExistence type="predicted"/>
<evidence type="ECO:0000313" key="4">
    <source>
        <dbReference type="EMBL" id="PFG31772.1"/>
    </source>
</evidence>
<dbReference type="EMBL" id="PDJE01000001">
    <property type="protein sequence ID" value="PFG31772.1"/>
    <property type="molecule type" value="Genomic_DNA"/>
</dbReference>
<dbReference type="InterPro" id="IPR013783">
    <property type="entry name" value="Ig-like_fold"/>
</dbReference>
<evidence type="ECO:0000313" key="5">
    <source>
        <dbReference type="Proteomes" id="UP000221369"/>
    </source>
</evidence>
<feature type="transmembrane region" description="Helical" evidence="2">
    <location>
        <begin position="671"/>
        <end position="688"/>
    </location>
</feature>
<protein>
    <recommendedName>
        <fullName evidence="3">Bacterial Ig domain-containing protein</fullName>
    </recommendedName>
</protein>
<evidence type="ECO:0000259" key="3">
    <source>
        <dbReference type="Pfam" id="PF17936"/>
    </source>
</evidence>
<dbReference type="AlphaFoldDB" id="A0A2A9E0M5"/>
<comment type="caution">
    <text evidence="4">The sequence shown here is derived from an EMBL/GenBank/DDBJ whole genome shotgun (WGS) entry which is preliminary data.</text>
</comment>
<organism evidence="4 5">
    <name type="scientific">Paramicrobacterium agarici</name>
    <dbReference type="NCBI Taxonomy" id="630514"/>
    <lineage>
        <taxon>Bacteria</taxon>
        <taxon>Bacillati</taxon>
        <taxon>Actinomycetota</taxon>
        <taxon>Actinomycetes</taxon>
        <taxon>Micrococcales</taxon>
        <taxon>Microbacteriaceae</taxon>
        <taxon>Paramicrobacterium</taxon>
    </lineage>
</organism>
<feature type="compositionally biased region" description="Low complexity" evidence="1">
    <location>
        <begin position="56"/>
        <end position="77"/>
    </location>
</feature>
<feature type="region of interest" description="Disordered" evidence="1">
    <location>
        <begin position="331"/>
        <end position="414"/>
    </location>
</feature>
<feature type="region of interest" description="Disordered" evidence="1">
    <location>
        <begin position="56"/>
        <end position="113"/>
    </location>
</feature>
<dbReference type="GO" id="GO:0005975">
    <property type="term" value="P:carbohydrate metabolic process"/>
    <property type="evidence" value="ECO:0007669"/>
    <property type="project" value="UniProtKB-ARBA"/>
</dbReference>
<feature type="transmembrane region" description="Helical" evidence="2">
    <location>
        <begin position="640"/>
        <end position="659"/>
    </location>
</feature>
<feature type="transmembrane region" description="Helical" evidence="2">
    <location>
        <begin position="517"/>
        <end position="538"/>
    </location>
</feature>
<feature type="domain" description="Bacterial Ig" evidence="3">
    <location>
        <begin position="272"/>
        <end position="339"/>
    </location>
</feature>
<feature type="transmembrane region" description="Helical" evidence="2">
    <location>
        <begin position="30"/>
        <end position="47"/>
    </location>
</feature>
<evidence type="ECO:0000256" key="2">
    <source>
        <dbReference type="SAM" id="Phobius"/>
    </source>
</evidence>
<reference evidence="4 5" key="1">
    <citation type="submission" date="2017-10" db="EMBL/GenBank/DDBJ databases">
        <title>Sequencing the genomes of 1000 actinobacteria strains.</title>
        <authorList>
            <person name="Klenk H.-P."/>
        </authorList>
    </citation>
    <scope>NUCLEOTIDE SEQUENCE [LARGE SCALE GENOMIC DNA]</scope>
    <source>
        <strain evidence="4 5">DSM 21798</strain>
    </source>
</reference>
<keyword evidence="2" id="KW-0472">Membrane</keyword>
<evidence type="ECO:0000256" key="1">
    <source>
        <dbReference type="SAM" id="MobiDB-lite"/>
    </source>
</evidence>
<name>A0A2A9E0M5_9MICO</name>
<feature type="transmembrane region" description="Helical" evidence="2">
    <location>
        <begin position="559"/>
        <end position="585"/>
    </location>
</feature>
<dbReference type="Gene3D" id="2.60.40.10">
    <property type="entry name" value="Immunoglobulins"/>
    <property type="match status" value="1"/>
</dbReference>
<dbReference type="Proteomes" id="UP000221369">
    <property type="component" value="Unassembled WGS sequence"/>
</dbReference>